<organism evidence="1 2">
    <name type="scientific">Lithocarpus litseifolius</name>
    <dbReference type="NCBI Taxonomy" id="425828"/>
    <lineage>
        <taxon>Eukaryota</taxon>
        <taxon>Viridiplantae</taxon>
        <taxon>Streptophyta</taxon>
        <taxon>Embryophyta</taxon>
        <taxon>Tracheophyta</taxon>
        <taxon>Spermatophyta</taxon>
        <taxon>Magnoliopsida</taxon>
        <taxon>eudicotyledons</taxon>
        <taxon>Gunneridae</taxon>
        <taxon>Pentapetalae</taxon>
        <taxon>rosids</taxon>
        <taxon>fabids</taxon>
        <taxon>Fagales</taxon>
        <taxon>Fagaceae</taxon>
        <taxon>Lithocarpus</taxon>
    </lineage>
</organism>
<dbReference type="EMBL" id="JAZDWU010000008">
    <property type="protein sequence ID" value="KAK9993025.1"/>
    <property type="molecule type" value="Genomic_DNA"/>
</dbReference>
<reference evidence="1 2" key="1">
    <citation type="submission" date="2024-01" db="EMBL/GenBank/DDBJ databases">
        <title>A telomere-to-telomere, gap-free genome of sweet tea (Lithocarpus litseifolius).</title>
        <authorList>
            <person name="Zhou J."/>
        </authorList>
    </citation>
    <scope>NUCLEOTIDE SEQUENCE [LARGE SCALE GENOMIC DNA]</scope>
    <source>
        <strain evidence="1">Zhou-2022a</strain>
        <tissue evidence="1">Leaf</tissue>
    </source>
</reference>
<sequence>MELAEHNWSILYSSQNAKIDCFGGQEIWVIMIFKKLAKRRTSHCSGPSTEAGIFHMFSTTTQILRDEVGSLYNLESLISSKKRRKPKDWLNLFLNAKEATVEASVDMCEYSSEGESLQVPRWPADQTPSIQWVYGLSTQVDSVIVIDKEGSLIDAHLPSKFYPKSTADWTRMIIYTYPIVKGKITPKMPRAK</sequence>
<keyword evidence="2" id="KW-1185">Reference proteome</keyword>
<protein>
    <submittedName>
        <fullName evidence="1">Uncharacterized protein</fullName>
    </submittedName>
</protein>
<dbReference type="AlphaFoldDB" id="A0AAW2C7K4"/>
<evidence type="ECO:0000313" key="2">
    <source>
        <dbReference type="Proteomes" id="UP001459277"/>
    </source>
</evidence>
<gene>
    <name evidence="1" type="ORF">SO802_022728</name>
</gene>
<evidence type="ECO:0000313" key="1">
    <source>
        <dbReference type="EMBL" id="KAK9993025.1"/>
    </source>
</evidence>
<name>A0AAW2C7K4_9ROSI</name>
<comment type="caution">
    <text evidence="1">The sequence shown here is derived from an EMBL/GenBank/DDBJ whole genome shotgun (WGS) entry which is preliminary data.</text>
</comment>
<dbReference type="Proteomes" id="UP001459277">
    <property type="component" value="Unassembled WGS sequence"/>
</dbReference>
<accession>A0AAW2C7K4</accession>
<proteinExistence type="predicted"/>